<gene>
    <name evidence="9" type="ORF">N7G274_000061</name>
</gene>
<name>A0ABR4ASE8_9LECA</name>
<comment type="caution">
    <text evidence="9">The sequence shown here is derived from an EMBL/GenBank/DDBJ whole genome shotgun (WGS) entry which is preliminary data.</text>
</comment>
<keyword evidence="4 6" id="KW-0963">Cytoplasm</keyword>
<evidence type="ECO:0000256" key="2">
    <source>
        <dbReference type="ARBA" id="ARBA00008889"/>
    </source>
</evidence>
<dbReference type="InterPro" id="IPR051742">
    <property type="entry name" value="Ribosome_Assembly_uL10"/>
</dbReference>
<dbReference type="Proteomes" id="UP001590950">
    <property type="component" value="Unassembled WGS sequence"/>
</dbReference>
<dbReference type="Pfam" id="PF00466">
    <property type="entry name" value="Ribosomal_L10"/>
    <property type="match status" value="1"/>
</dbReference>
<evidence type="ECO:0000313" key="10">
    <source>
        <dbReference type="Proteomes" id="UP001590950"/>
    </source>
</evidence>
<evidence type="ECO:0000259" key="8">
    <source>
        <dbReference type="Pfam" id="PF17777"/>
    </source>
</evidence>
<keyword evidence="6" id="KW-0690">Ribosome biogenesis</keyword>
<evidence type="ECO:0000313" key="9">
    <source>
        <dbReference type="EMBL" id="KAL2048150.1"/>
    </source>
</evidence>
<dbReference type="InterPro" id="IPR043164">
    <property type="entry name" value="Ribosomal_uL10-like_insert_sf"/>
</dbReference>
<dbReference type="InterPro" id="IPR040637">
    <property type="entry name" value="Ribosomal_uL10-like_insert"/>
</dbReference>
<feature type="compositionally biased region" description="Acidic residues" evidence="7">
    <location>
        <begin position="275"/>
        <end position="296"/>
    </location>
</feature>
<feature type="domain" description="Large ribosomal subunit protein uL10-like insertion" evidence="8">
    <location>
        <begin position="157"/>
        <end position="241"/>
    </location>
</feature>
<feature type="region of interest" description="Disordered" evidence="7">
    <location>
        <begin position="265"/>
        <end position="296"/>
    </location>
</feature>
<comment type="subunit">
    <text evidence="3 6">Associates with the pre-60S ribosomal particle.</text>
</comment>
<dbReference type="CDD" id="cd05796">
    <property type="entry name" value="Ribosomal_P0_like"/>
    <property type="match status" value="1"/>
</dbReference>
<keyword evidence="5 6" id="KW-0539">Nucleus</keyword>
<dbReference type="EMBL" id="JBEFKJ010000001">
    <property type="protein sequence ID" value="KAL2048150.1"/>
    <property type="molecule type" value="Genomic_DNA"/>
</dbReference>
<dbReference type="Gene3D" id="3.90.105.20">
    <property type="match status" value="1"/>
</dbReference>
<dbReference type="InterPro" id="IPR001790">
    <property type="entry name" value="Ribosomal_uL10"/>
</dbReference>
<evidence type="ECO:0000256" key="3">
    <source>
        <dbReference type="ARBA" id="ARBA00011117"/>
    </source>
</evidence>
<dbReference type="InterPro" id="IPR033867">
    <property type="entry name" value="Mrt4"/>
</dbReference>
<evidence type="ECO:0000256" key="6">
    <source>
        <dbReference type="RuleBase" id="RU364039"/>
    </source>
</evidence>
<comment type="similarity">
    <text evidence="2 6">Belongs to the universal ribosomal protein uL10 family.</text>
</comment>
<sequence>MDCLTHSALSKSSIPATHHTHPCYIRNHPPSMPRSKRAKIVHLSKTQKKGKELTLRLYANIQECIPKYPYIYVFNVHNMRNTYLKDVRTQLSSDSRIFFGKTKAMAHALGHTPSTTSSPNLHLLTPHLRGSVGLLFTPRSPDTITSYFSAFRPADYARAGTVASRTFTLPSGVLYSRGGEIPEGEDVPVAHSVEPLLRKLGVPTKLVKGRVVLERDEGFGVCREGEVLGSGQSTLLKMFGVATAEFRVGVEAYYVRETGEVVVVGDGEGMGGGDGVDEVDEMDVGDGEDGSEEIEA</sequence>
<accession>A0ABR4ASE8</accession>
<proteinExistence type="inferred from homology"/>
<dbReference type="PANTHER" id="PTHR45841:SF1">
    <property type="entry name" value="MRNA TURNOVER PROTEIN 4 HOMOLOG"/>
    <property type="match status" value="1"/>
</dbReference>
<evidence type="ECO:0000256" key="5">
    <source>
        <dbReference type="ARBA" id="ARBA00023242"/>
    </source>
</evidence>
<dbReference type="Gene3D" id="3.30.70.1730">
    <property type="match status" value="1"/>
</dbReference>
<organism evidence="9 10">
    <name type="scientific">Stereocaulon virgatum</name>
    <dbReference type="NCBI Taxonomy" id="373712"/>
    <lineage>
        <taxon>Eukaryota</taxon>
        <taxon>Fungi</taxon>
        <taxon>Dikarya</taxon>
        <taxon>Ascomycota</taxon>
        <taxon>Pezizomycotina</taxon>
        <taxon>Lecanoromycetes</taxon>
        <taxon>OSLEUM clade</taxon>
        <taxon>Lecanoromycetidae</taxon>
        <taxon>Lecanorales</taxon>
        <taxon>Lecanorineae</taxon>
        <taxon>Stereocaulaceae</taxon>
        <taxon>Stereocaulon</taxon>
    </lineage>
</organism>
<evidence type="ECO:0000256" key="1">
    <source>
        <dbReference type="ARBA" id="ARBA00004046"/>
    </source>
</evidence>
<evidence type="ECO:0000256" key="4">
    <source>
        <dbReference type="ARBA" id="ARBA00022490"/>
    </source>
</evidence>
<dbReference type="InterPro" id="IPR043141">
    <property type="entry name" value="Ribosomal_uL10-like_sf"/>
</dbReference>
<dbReference type="Pfam" id="PF17777">
    <property type="entry name" value="RL10P_insert"/>
    <property type="match status" value="1"/>
</dbReference>
<dbReference type="PANTHER" id="PTHR45841">
    <property type="entry name" value="MRNA TURNOVER PROTEIN 4 MRTO4"/>
    <property type="match status" value="1"/>
</dbReference>
<evidence type="ECO:0000256" key="7">
    <source>
        <dbReference type="SAM" id="MobiDB-lite"/>
    </source>
</evidence>
<protein>
    <recommendedName>
        <fullName evidence="6">Ribosome assembly factor mrt4</fullName>
    </recommendedName>
</protein>
<dbReference type="SUPFAM" id="SSF160369">
    <property type="entry name" value="Ribosomal protein L10-like"/>
    <property type="match status" value="1"/>
</dbReference>
<comment type="function">
    <text evidence="1 6">Component of the ribosome assembly machinery. Nuclear paralog of the ribosomal protein P0, it binds pre-60S subunits at an early stage of assembly in the nucleolus, and is replaced by P0 in cytoplasmic pre-60S subunits and mature 80S ribosomes.</text>
</comment>
<keyword evidence="10" id="KW-1185">Reference proteome</keyword>
<comment type="subcellular location">
    <subcellularLocation>
        <location evidence="6">Cytoplasm</location>
    </subcellularLocation>
    <subcellularLocation>
        <location evidence="6">Nucleus</location>
        <location evidence="6">Nucleolus</location>
    </subcellularLocation>
</comment>
<reference evidence="9 10" key="1">
    <citation type="submission" date="2024-09" db="EMBL/GenBank/DDBJ databases">
        <title>Rethinking Asexuality: The Enigmatic Case of Functional Sexual Genes in Lepraria (Stereocaulaceae).</title>
        <authorList>
            <person name="Doellman M."/>
            <person name="Sun Y."/>
            <person name="Barcenas-Pena A."/>
            <person name="Lumbsch H.T."/>
            <person name="Grewe F."/>
        </authorList>
    </citation>
    <scope>NUCLEOTIDE SEQUENCE [LARGE SCALE GENOMIC DNA]</scope>
    <source>
        <strain evidence="9 10">Mercado 3170</strain>
    </source>
</reference>